<evidence type="ECO:0000313" key="2">
    <source>
        <dbReference type="EMBL" id="QJI01644.1"/>
    </source>
</evidence>
<sequence length="271" mass="30151">MKKLLALFLALVFIAGCAYFQKTDTVACDEYLYLANQLERLEKVLPPELASQAPVIKQGVKDLKNQAISCAFGEKIDPNLYSKWQQAAILIAQNITGETTTTIPTPTAESTTTTTIPPTVEITPVDPRDDKSPTDIIWVGDPAGVQNWAVAYNLSVSFKGGDIVLAQDGTKNWPEVNNAVANPWVIANLNGKWYGASFEWMRRNANTRAKSAVDGGHIKVPHTFPADWKPKAGETIYLMVASLSRGRFEGRWTWDYHNTRQRTAIKKIVWE</sequence>
<dbReference type="AlphaFoldDB" id="A0A6H2A094"/>
<organism evidence="1">
    <name type="scientific">viral metagenome</name>
    <dbReference type="NCBI Taxonomy" id="1070528"/>
    <lineage>
        <taxon>unclassified sequences</taxon>
        <taxon>metagenomes</taxon>
        <taxon>organismal metagenomes</taxon>
    </lineage>
</organism>
<proteinExistence type="predicted"/>
<protein>
    <submittedName>
        <fullName evidence="1">Uncharacterized protein</fullName>
    </submittedName>
</protein>
<evidence type="ECO:0000313" key="1">
    <source>
        <dbReference type="EMBL" id="QJA53071.1"/>
    </source>
</evidence>
<gene>
    <name evidence="1" type="ORF">TM448A03221_0005</name>
    <name evidence="2" type="ORF">TM448B02669_0005</name>
</gene>
<accession>A0A6H2A094</accession>
<reference evidence="1" key="1">
    <citation type="submission" date="2020-03" db="EMBL/GenBank/DDBJ databases">
        <title>The deep terrestrial virosphere.</title>
        <authorList>
            <person name="Holmfeldt K."/>
            <person name="Nilsson E."/>
            <person name="Simone D."/>
            <person name="Lopez-Fernandez M."/>
            <person name="Wu X."/>
            <person name="de Brujin I."/>
            <person name="Lundin D."/>
            <person name="Andersson A."/>
            <person name="Bertilsson S."/>
            <person name="Dopson M."/>
        </authorList>
    </citation>
    <scope>NUCLEOTIDE SEQUENCE</scope>
    <source>
        <strain evidence="1">TM448A03221</strain>
        <strain evidence="2">TM448B02669</strain>
    </source>
</reference>
<dbReference type="PROSITE" id="PS51257">
    <property type="entry name" value="PROKAR_LIPOPROTEIN"/>
    <property type="match status" value="1"/>
</dbReference>
<dbReference type="EMBL" id="MT144391">
    <property type="protein sequence ID" value="QJA53071.1"/>
    <property type="molecule type" value="Genomic_DNA"/>
</dbReference>
<name>A0A6H2A094_9ZZZZ</name>
<dbReference type="EMBL" id="MT144939">
    <property type="protein sequence ID" value="QJI01644.1"/>
    <property type="molecule type" value="Genomic_DNA"/>
</dbReference>